<evidence type="ECO:0000313" key="1">
    <source>
        <dbReference type="EMBL" id="RKR92783.1"/>
    </source>
</evidence>
<reference evidence="1 2" key="1">
    <citation type="submission" date="2018-10" db="EMBL/GenBank/DDBJ databases">
        <title>Sequencing the genomes of 1000 actinobacteria strains.</title>
        <authorList>
            <person name="Klenk H.-P."/>
        </authorList>
    </citation>
    <scope>NUCLEOTIDE SEQUENCE [LARGE SCALE GENOMIC DNA]</scope>
    <source>
        <strain evidence="1 2">DSM 45175</strain>
    </source>
</reference>
<gene>
    <name evidence="1" type="ORF">BDK92_7263</name>
</gene>
<keyword evidence="1" id="KW-0808">Transferase</keyword>
<protein>
    <submittedName>
        <fullName evidence="1">Methyltransferase family protein</fullName>
    </submittedName>
</protein>
<organism evidence="1 2">
    <name type="scientific">Micromonospora pisi</name>
    <dbReference type="NCBI Taxonomy" id="589240"/>
    <lineage>
        <taxon>Bacteria</taxon>
        <taxon>Bacillati</taxon>
        <taxon>Actinomycetota</taxon>
        <taxon>Actinomycetes</taxon>
        <taxon>Micromonosporales</taxon>
        <taxon>Micromonosporaceae</taxon>
        <taxon>Micromonospora</taxon>
    </lineage>
</organism>
<dbReference type="Gene3D" id="3.40.50.150">
    <property type="entry name" value="Vaccinia Virus protein VP39"/>
    <property type="match status" value="1"/>
</dbReference>
<dbReference type="SUPFAM" id="SSF53335">
    <property type="entry name" value="S-adenosyl-L-methionine-dependent methyltransferases"/>
    <property type="match status" value="1"/>
</dbReference>
<keyword evidence="1" id="KW-0489">Methyltransferase</keyword>
<name>A0A495JUW4_9ACTN</name>
<sequence length="211" mass="23201">MYNGSFYDTIRAGTRASAAAVVPVVVDIVKPATVIDVGCGEGWWADTFAGHGCEVIGVDGAYVTGSPLGDRFIPHDLALPLPAHLHGRFDLAVCLEVAEHLPPSRADSLVDDLCNLAPTLLFSAAIPGQGGVGHVNEQWPNYWVTRFKAHGWSVSGALRWSIWNDDRVENWYRQNLLVATRTPEQFPELFDTPLSPPWPVVHPVLYDARRH</sequence>
<dbReference type="GO" id="GO:0032259">
    <property type="term" value="P:methylation"/>
    <property type="evidence" value="ECO:0007669"/>
    <property type="project" value="UniProtKB-KW"/>
</dbReference>
<accession>A0A495JUW4</accession>
<evidence type="ECO:0000313" key="2">
    <source>
        <dbReference type="Proteomes" id="UP000277671"/>
    </source>
</evidence>
<dbReference type="CDD" id="cd02440">
    <property type="entry name" value="AdoMet_MTases"/>
    <property type="match status" value="1"/>
</dbReference>
<keyword evidence="2" id="KW-1185">Reference proteome</keyword>
<dbReference type="Proteomes" id="UP000277671">
    <property type="component" value="Unassembled WGS sequence"/>
</dbReference>
<dbReference type="GO" id="GO:0008168">
    <property type="term" value="F:methyltransferase activity"/>
    <property type="evidence" value="ECO:0007669"/>
    <property type="project" value="UniProtKB-KW"/>
</dbReference>
<dbReference type="EMBL" id="RBKT01000001">
    <property type="protein sequence ID" value="RKR92783.1"/>
    <property type="molecule type" value="Genomic_DNA"/>
</dbReference>
<dbReference type="OrthoDB" id="9815923at2"/>
<comment type="caution">
    <text evidence="1">The sequence shown here is derived from an EMBL/GenBank/DDBJ whole genome shotgun (WGS) entry which is preliminary data.</text>
</comment>
<dbReference type="AlphaFoldDB" id="A0A495JUW4"/>
<dbReference type="RefSeq" id="WP_121160731.1">
    <property type="nucleotide sequence ID" value="NZ_RBKT01000001.1"/>
</dbReference>
<dbReference type="InterPro" id="IPR029063">
    <property type="entry name" value="SAM-dependent_MTases_sf"/>
</dbReference>
<proteinExistence type="predicted"/>
<dbReference type="Pfam" id="PF13489">
    <property type="entry name" value="Methyltransf_23"/>
    <property type="match status" value="1"/>
</dbReference>